<dbReference type="RefSeq" id="WP_227016430.1">
    <property type="nucleotide sequence ID" value="NZ_JAGSND010000001.1"/>
</dbReference>
<feature type="signal peptide" evidence="2">
    <location>
        <begin position="1"/>
        <end position="22"/>
    </location>
</feature>
<organism evidence="3 4">
    <name type="scientific">Sinanaerobacter chloroacetimidivorans</name>
    <dbReference type="NCBI Taxonomy" id="2818044"/>
    <lineage>
        <taxon>Bacteria</taxon>
        <taxon>Bacillati</taxon>
        <taxon>Bacillota</taxon>
        <taxon>Clostridia</taxon>
        <taxon>Peptostreptococcales</taxon>
        <taxon>Anaerovoracaceae</taxon>
        <taxon>Sinanaerobacter</taxon>
    </lineage>
</organism>
<keyword evidence="1" id="KW-0472">Membrane</keyword>
<comment type="caution">
    <text evidence="3">The sequence shown here is derived from an EMBL/GenBank/DDBJ whole genome shotgun (WGS) entry which is preliminary data.</text>
</comment>
<proteinExistence type="predicted"/>
<evidence type="ECO:0000256" key="2">
    <source>
        <dbReference type="SAM" id="SignalP"/>
    </source>
</evidence>
<keyword evidence="2" id="KW-0732">Signal</keyword>
<name>A0A8J7VWH8_9FIRM</name>
<evidence type="ECO:0000313" key="3">
    <source>
        <dbReference type="EMBL" id="MBR0596294.1"/>
    </source>
</evidence>
<gene>
    <name evidence="3" type="ORF">KCX82_00240</name>
</gene>
<keyword evidence="4" id="KW-1185">Reference proteome</keyword>
<protein>
    <submittedName>
        <fullName evidence="3">Uncharacterized protein</fullName>
    </submittedName>
</protein>
<accession>A0A8J7VWH8</accession>
<feature type="transmembrane region" description="Helical" evidence="1">
    <location>
        <begin position="437"/>
        <end position="461"/>
    </location>
</feature>
<dbReference type="Gene3D" id="2.60.40.3680">
    <property type="match status" value="2"/>
</dbReference>
<reference evidence="3" key="2">
    <citation type="submission" date="2021-04" db="EMBL/GenBank/DDBJ databases">
        <authorList>
            <person name="Liu J."/>
        </authorList>
    </citation>
    <scope>NUCLEOTIDE SEQUENCE</scope>
    <source>
        <strain evidence="3">BAD-6</strain>
    </source>
</reference>
<reference evidence="3" key="1">
    <citation type="submission" date="2021-04" db="EMBL/GenBank/DDBJ databases">
        <title>Sinoanaerobacter chloroacetimidivorans sp. nov., an obligate anaerobic bacterium isolated from anaerobic sludge.</title>
        <authorList>
            <person name="Bao Y."/>
        </authorList>
    </citation>
    <scope>NUCLEOTIDE SEQUENCE</scope>
    <source>
        <strain evidence="3">BAD-6</strain>
    </source>
</reference>
<evidence type="ECO:0000256" key="1">
    <source>
        <dbReference type="SAM" id="Phobius"/>
    </source>
</evidence>
<keyword evidence="1" id="KW-0812">Transmembrane</keyword>
<dbReference type="AlphaFoldDB" id="A0A8J7VWH8"/>
<keyword evidence="1" id="KW-1133">Transmembrane helix</keyword>
<feature type="chain" id="PRO_5039240839" evidence="2">
    <location>
        <begin position="23"/>
        <end position="469"/>
    </location>
</feature>
<dbReference type="EMBL" id="JAGSND010000001">
    <property type="protein sequence ID" value="MBR0596294.1"/>
    <property type="molecule type" value="Genomic_DNA"/>
</dbReference>
<evidence type="ECO:0000313" key="4">
    <source>
        <dbReference type="Proteomes" id="UP000675664"/>
    </source>
</evidence>
<dbReference type="Proteomes" id="UP000675664">
    <property type="component" value="Unassembled WGS sequence"/>
</dbReference>
<sequence>MKKYVCFSIIVLILSFSTQSSYGNSGPVYWTGYPNYELMSVDDNSPIEVTRETLEFDLTKSEKSSFTISGTVKAAYQMRNTTEVDHSVQMAFPFISSVNQLDSENIKISADGQSVPYEIYFGDVVGNHGSPFQEESSLEFEFSDIVEKISQKTYQAKHFTLESKGTLYRFQVRPTSEERIHFSVEFQFNPQKTKVLTYGFDRYERSEDKIRIASGCMEPQILEIFVMGEDLDFNVQSFSDGSLEEKTDLFDYDLSVQEIDFKNYFNQYIETLQMNYGGTVRYKPQIFELYCKALDVSFVRNEGFSSEHDLLEQGQYQRIMTFIYTVDFPKQSEKSVEVSYSTFGTMDKTKTAKPIYSFQYILNPAEHWKDFKDLSVKILTPKEAPYLVDSSVSFEKTGEREYTAFLSSLPDQDLRFSLYEDEQITLIDRTTGKLYGYFGYATPVVVGGIVIIAAIIILLSFSRMIKKKE</sequence>